<dbReference type="InterPro" id="IPR002487">
    <property type="entry name" value="TF_Kbox"/>
</dbReference>
<dbReference type="EMBL" id="JAGGNH010000004">
    <property type="protein sequence ID" value="KAJ0975900.1"/>
    <property type="molecule type" value="Genomic_DNA"/>
</dbReference>
<keyword evidence="3" id="KW-1185">Reference proteome</keyword>
<dbReference type="GO" id="GO:0005634">
    <property type="term" value="C:nucleus"/>
    <property type="evidence" value="ECO:0007669"/>
    <property type="project" value="InterPro"/>
</dbReference>
<evidence type="ECO:0000313" key="3">
    <source>
        <dbReference type="Proteomes" id="UP001085076"/>
    </source>
</evidence>
<evidence type="ECO:0000313" key="2">
    <source>
        <dbReference type="EMBL" id="KAJ0975900.1"/>
    </source>
</evidence>
<proteinExistence type="predicted"/>
<reference evidence="2" key="2">
    <citation type="journal article" date="2022" name="Hortic Res">
        <title>The genome of Dioscorea zingiberensis sheds light on the biosynthesis, origin and evolution of the medicinally important diosgenin saponins.</title>
        <authorList>
            <person name="Li Y."/>
            <person name="Tan C."/>
            <person name="Li Z."/>
            <person name="Guo J."/>
            <person name="Li S."/>
            <person name="Chen X."/>
            <person name="Wang C."/>
            <person name="Dai X."/>
            <person name="Yang H."/>
            <person name="Song W."/>
            <person name="Hou L."/>
            <person name="Xu J."/>
            <person name="Tong Z."/>
            <person name="Xu A."/>
            <person name="Yuan X."/>
            <person name="Wang W."/>
            <person name="Yang Q."/>
            <person name="Chen L."/>
            <person name="Sun Z."/>
            <person name="Wang K."/>
            <person name="Pan B."/>
            <person name="Chen J."/>
            <person name="Bao Y."/>
            <person name="Liu F."/>
            <person name="Qi X."/>
            <person name="Gang D.R."/>
            <person name="Wen J."/>
            <person name="Li J."/>
        </authorList>
    </citation>
    <scope>NUCLEOTIDE SEQUENCE</scope>
    <source>
        <strain evidence="2">Dzin_1.0</strain>
    </source>
</reference>
<feature type="domain" description="K-box" evidence="1">
    <location>
        <begin position="1"/>
        <end position="42"/>
    </location>
</feature>
<reference evidence="2" key="1">
    <citation type="submission" date="2021-03" db="EMBL/GenBank/DDBJ databases">
        <authorList>
            <person name="Li Z."/>
            <person name="Yang C."/>
        </authorList>
    </citation>
    <scope>NUCLEOTIDE SEQUENCE</scope>
    <source>
        <strain evidence="2">Dzin_1.0</strain>
        <tissue evidence="2">Leaf</tissue>
    </source>
</reference>
<accession>A0A9D5HGS1</accession>
<organism evidence="2 3">
    <name type="scientific">Dioscorea zingiberensis</name>
    <dbReference type="NCBI Taxonomy" id="325984"/>
    <lineage>
        <taxon>Eukaryota</taxon>
        <taxon>Viridiplantae</taxon>
        <taxon>Streptophyta</taxon>
        <taxon>Embryophyta</taxon>
        <taxon>Tracheophyta</taxon>
        <taxon>Spermatophyta</taxon>
        <taxon>Magnoliopsida</taxon>
        <taxon>Liliopsida</taxon>
        <taxon>Dioscoreales</taxon>
        <taxon>Dioscoreaceae</taxon>
        <taxon>Dioscorea</taxon>
    </lineage>
</organism>
<dbReference type="GO" id="GO:0003700">
    <property type="term" value="F:DNA-binding transcription factor activity"/>
    <property type="evidence" value="ECO:0007669"/>
    <property type="project" value="InterPro"/>
</dbReference>
<gene>
    <name evidence="2" type="ORF">J5N97_017865</name>
</gene>
<dbReference type="AlphaFoldDB" id="A0A9D5HGS1"/>
<evidence type="ECO:0000259" key="1">
    <source>
        <dbReference type="Pfam" id="PF01486"/>
    </source>
</evidence>
<sequence length="132" mass="15371">MRQYLGEDLAALSINDLDQLEEQLEYSVNKVRARKLVEHQAAMEHHHHQAAAAAAVAAEHKVTEMPVLDQYSHFYHDDTSRTLLQLSPQLPPFRLQPTQPNLQDTSFPGHGLQLWYIYIYINPIYSYYPFHQ</sequence>
<comment type="caution">
    <text evidence="2">The sequence shown here is derived from an EMBL/GenBank/DDBJ whole genome shotgun (WGS) entry which is preliminary data.</text>
</comment>
<protein>
    <recommendedName>
        <fullName evidence="1">K-box domain-containing protein</fullName>
    </recommendedName>
</protein>
<dbReference type="OrthoDB" id="1898716at2759"/>
<dbReference type="Pfam" id="PF01486">
    <property type="entry name" value="K-box"/>
    <property type="match status" value="1"/>
</dbReference>
<name>A0A9D5HGS1_9LILI</name>
<dbReference type="Proteomes" id="UP001085076">
    <property type="component" value="Miscellaneous, Linkage group lg04"/>
</dbReference>